<keyword evidence="1" id="KW-1133">Transmembrane helix</keyword>
<keyword evidence="1" id="KW-0472">Membrane</keyword>
<reference evidence="2" key="1">
    <citation type="submission" date="2021-04" db="EMBL/GenBank/DDBJ databases">
        <title>Genome seq and assembly of Bacillus sp.</title>
        <authorList>
            <person name="Chhetri G."/>
        </authorList>
    </citation>
    <scope>NUCLEOTIDE SEQUENCE</scope>
    <source>
        <strain evidence="2">RG28</strain>
    </source>
</reference>
<accession>A0A940NWQ6</accession>
<organism evidence="2 3">
    <name type="scientific">Gottfriedia endophytica</name>
    <dbReference type="NCBI Taxonomy" id="2820819"/>
    <lineage>
        <taxon>Bacteria</taxon>
        <taxon>Bacillati</taxon>
        <taxon>Bacillota</taxon>
        <taxon>Bacilli</taxon>
        <taxon>Bacillales</taxon>
        <taxon>Bacillaceae</taxon>
        <taxon>Gottfriedia</taxon>
    </lineage>
</organism>
<dbReference type="GO" id="GO:0016787">
    <property type="term" value="F:hydrolase activity"/>
    <property type="evidence" value="ECO:0007669"/>
    <property type="project" value="UniProtKB-KW"/>
</dbReference>
<feature type="transmembrane region" description="Helical" evidence="1">
    <location>
        <begin position="6"/>
        <end position="23"/>
    </location>
</feature>
<dbReference type="Gene3D" id="3.40.50.1110">
    <property type="entry name" value="SGNH hydrolase"/>
    <property type="match status" value="1"/>
</dbReference>
<keyword evidence="2" id="KW-0378">Hydrolase</keyword>
<dbReference type="InterPro" id="IPR036514">
    <property type="entry name" value="SGNH_hydro_sf"/>
</dbReference>
<dbReference type="EMBL" id="JAGIYQ010000010">
    <property type="protein sequence ID" value="MBP0726358.1"/>
    <property type="molecule type" value="Genomic_DNA"/>
</dbReference>
<sequence length="355" mass="42265">MKKRKLFTGFIALFLLIGSLYILQRLLMPKYMSGIVEGSLVGEYYKEDVKKHDVIFIGDCEVYENFSPITLWEKYGITSYIRGSAQQLIWQSYYLLEETLKYEKPKVVVFNVLSMKYDQPQKEAYNHMTLDGMEMSLSKLKSIKASMLKDENIMDYLFPLLRYHSRWDKLQKEDFQYLFNKEKLFNNGYYMRVDVKPAGSIPKARKLPDYQFGKNSYDYLDRMVKLCEENGIKLVLIKAPTLYPNWYDEWDNQMVNYAKKNNLTYINFLKSTKEIGLDYNVDTYDGGLHLNVSGAEKLSNYFGNFLTKTYQLKDHRNDKNLKKVWEKKIDFYYAMKKDQQKELAEYGYLKRYAIK</sequence>
<keyword evidence="1" id="KW-0812">Transmembrane</keyword>
<evidence type="ECO:0000313" key="3">
    <source>
        <dbReference type="Proteomes" id="UP000682134"/>
    </source>
</evidence>
<evidence type="ECO:0000313" key="2">
    <source>
        <dbReference type="EMBL" id="MBP0726358.1"/>
    </source>
</evidence>
<dbReference type="Proteomes" id="UP000682134">
    <property type="component" value="Unassembled WGS sequence"/>
</dbReference>
<dbReference type="SUPFAM" id="SSF52266">
    <property type="entry name" value="SGNH hydrolase"/>
    <property type="match status" value="1"/>
</dbReference>
<comment type="caution">
    <text evidence="2">The sequence shown here is derived from an EMBL/GenBank/DDBJ whole genome shotgun (WGS) entry which is preliminary data.</text>
</comment>
<dbReference type="AlphaFoldDB" id="A0A940NWQ6"/>
<keyword evidence="3" id="KW-1185">Reference proteome</keyword>
<gene>
    <name evidence="2" type="ORF">J5Y03_14445</name>
</gene>
<protein>
    <submittedName>
        <fullName evidence="2">SGNH/GDSL hydrolase family protein</fullName>
    </submittedName>
</protein>
<dbReference type="RefSeq" id="WP_209406698.1">
    <property type="nucleotide sequence ID" value="NZ_JAGIYQ010000010.1"/>
</dbReference>
<evidence type="ECO:0000256" key="1">
    <source>
        <dbReference type="SAM" id="Phobius"/>
    </source>
</evidence>
<proteinExistence type="predicted"/>
<name>A0A940NWQ6_9BACI</name>